<gene>
    <name evidence="2" type="ORF">BECKFW1821C_GA0114237_101128</name>
</gene>
<evidence type="ECO:0000256" key="1">
    <source>
        <dbReference type="SAM" id="MobiDB-lite"/>
    </source>
</evidence>
<feature type="region of interest" description="Disordered" evidence="1">
    <location>
        <begin position="1"/>
        <end position="39"/>
    </location>
</feature>
<organism evidence="2">
    <name type="scientific">Candidatus Kentrum sp. FW</name>
    <dbReference type="NCBI Taxonomy" id="2126338"/>
    <lineage>
        <taxon>Bacteria</taxon>
        <taxon>Pseudomonadati</taxon>
        <taxon>Pseudomonadota</taxon>
        <taxon>Gammaproteobacteria</taxon>
        <taxon>Candidatus Kentrum</taxon>
    </lineage>
</organism>
<feature type="compositionally biased region" description="Polar residues" evidence="1">
    <location>
        <begin position="1"/>
        <end position="22"/>
    </location>
</feature>
<dbReference type="EMBL" id="CAADFE010000011">
    <property type="protein sequence ID" value="VFJ67182.1"/>
    <property type="molecule type" value="Genomic_DNA"/>
</dbReference>
<evidence type="ECO:0000313" key="2">
    <source>
        <dbReference type="EMBL" id="VFJ67182.1"/>
    </source>
</evidence>
<protein>
    <submittedName>
        <fullName evidence="2">Uncharacterized protein</fullName>
    </submittedName>
</protein>
<accession>A0A450TIT3</accession>
<name>A0A450TIT3_9GAMM</name>
<proteinExistence type="predicted"/>
<sequence length="62" mass="6985">MSNENTQEPVQTQSQLQPQENIQLDVPEPPPPADVGDNDYMTYTALSRKGSIFIFDSKNETE</sequence>
<dbReference type="AlphaFoldDB" id="A0A450TIT3"/>
<reference evidence="2" key="1">
    <citation type="submission" date="2019-02" db="EMBL/GenBank/DDBJ databases">
        <authorList>
            <person name="Gruber-Vodicka R. H."/>
            <person name="Seah K. B. B."/>
        </authorList>
    </citation>
    <scope>NUCLEOTIDE SEQUENCE</scope>
    <source>
        <strain evidence="2">BECK_BZ131</strain>
    </source>
</reference>